<comment type="similarity">
    <text evidence="1">Belongs to the NDRG family.</text>
</comment>
<evidence type="ECO:0000313" key="3">
    <source>
        <dbReference type="EMBL" id="KAG8227434.1"/>
    </source>
</evidence>
<keyword evidence="4" id="KW-1185">Reference proteome</keyword>
<comment type="caution">
    <text evidence="3">The sequence shown here is derived from an EMBL/GenBank/DDBJ whole genome shotgun (WGS) entry which is preliminary data.</text>
</comment>
<evidence type="ECO:0000256" key="2">
    <source>
        <dbReference type="SAM" id="MobiDB-lite"/>
    </source>
</evidence>
<dbReference type="EMBL" id="KZ308322">
    <property type="protein sequence ID" value="KAG8227434.1"/>
    <property type="molecule type" value="Genomic_DNA"/>
</dbReference>
<evidence type="ECO:0000313" key="4">
    <source>
        <dbReference type="Proteomes" id="UP000792457"/>
    </source>
</evidence>
<dbReference type="SUPFAM" id="SSF53474">
    <property type="entry name" value="alpha/beta-Hydrolases"/>
    <property type="match status" value="1"/>
</dbReference>
<sequence length="244" mass="27190">MHGIPWPQGLKESFGYEAKPEDINLFSRSYIYPTMEELADQINIIMAHYNLKSIIGFGVGAGGNVLARFSMAHPEKIKYQKSITDNVKIIGHPDCMHFEYSIVICSPVFVFNSIGKFDIWSKMPSENVKVSTKTSSQSYAHRLHATWFLSVLPLTRAKLSAYRQACSLEGLESISKSHAPEPQQLQNQQRPLHPPTAPQVIPSSPLMVPVATPPSSPPSKDEPTHWQNTNIHITENPISEAAIC</sequence>
<dbReference type="Pfam" id="PF03096">
    <property type="entry name" value="Ndr"/>
    <property type="match status" value="1"/>
</dbReference>
<name>A0A8K0P190_LADFU</name>
<feature type="region of interest" description="Disordered" evidence="2">
    <location>
        <begin position="178"/>
        <end position="229"/>
    </location>
</feature>
<evidence type="ECO:0000256" key="1">
    <source>
        <dbReference type="ARBA" id="ARBA00005598"/>
    </source>
</evidence>
<dbReference type="InterPro" id="IPR029058">
    <property type="entry name" value="AB_hydrolase_fold"/>
</dbReference>
<organism evidence="3 4">
    <name type="scientific">Ladona fulva</name>
    <name type="common">Scarce chaser dragonfly</name>
    <name type="synonym">Libellula fulva</name>
    <dbReference type="NCBI Taxonomy" id="123851"/>
    <lineage>
        <taxon>Eukaryota</taxon>
        <taxon>Metazoa</taxon>
        <taxon>Ecdysozoa</taxon>
        <taxon>Arthropoda</taxon>
        <taxon>Hexapoda</taxon>
        <taxon>Insecta</taxon>
        <taxon>Pterygota</taxon>
        <taxon>Palaeoptera</taxon>
        <taxon>Odonata</taxon>
        <taxon>Epiprocta</taxon>
        <taxon>Anisoptera</taxon>
        <taxon>Libelluloidea</taxon>
        <taxon>Libellulidae</taxon>
        <taxon>Ladona</taxon>
    </lineage>
</organism>
<protein>
    <submittedName>
        <fullName evidence="3">Uncharacterized protein</fullName>
    </submittedName>
</protein>
<dbReference type="Gene3D" id="3.40.50.1820">
    <property type="entry name" value="alpha/beta hydrolase"/>
    <property type="match status" value="1"/>
</dbReference>
<dbReference type="OrthoDB" id="741027at2759"/>
<dbReference type="Proteomes" id="UP000792457">
    <property type="component" value="Unassembled WGS sequence"/>
</dbReference>
<dbReference type="AlphaFoldDB" id="A0A8K0P190"/>
<accession>A0A8K0P190</accession>
<gene>
    <name evidence="3" type="ORF">J437_LFUL000443</name>
</gene>
<reference evidence="3" key="1">
    <citation type="submission" date="2013-04" db="EMBL/GenBank/DDBJ databases">
        <authorList>
            <person name="Qu J."/>
            <person name="Murali S.C."/>
            <person name="Bandaranaike D."/>
            <person name="Bellair M."/>
            <person name="Blankenburg K."/>
            <person name="Chao H."/>
            <person name="Dinh H."/>
            <person name="Doddapaneni H."/>
            <person name="Downs B."/>
            <person name="Dugan-Rocha S."/>
            <person name="Elkadiri S."/>
            <person name="Gnanaolivu R.D."/>
            <person name="Hernandez B."/>
            <person name="Javaid M."/>
            <person name="Jayaseelan J.C."/>
            <person name="Lee S."/>
            <person name="Li M."/>
            <person name="Ming W."/>
            <person name="Munidasa M."/>
            <person name="Muniz J."/>
            <person name="Nguyen L."/>
            <person name="Ongeri F."/>
            <person name="Osuji N."/>
            <person name="Pu L.-L."/>
            <person name="Puazo M."/>
            <person name="Qu C."/>
            <person name="Quiroz J."/>
            <person name="Raj R."/>
            <person name="Weissenberger G."/>
            <person name="Xin Y."/>
            <person name="Zou X."/>
            <person name="Han Y."/>
            <person name="Richards S."/>
            <person name="Worley K."/>
            <person name="Muzny D."/>
            <person name="Gibbs R."/>
        </authorList>
    </citation>
    <scope>NUCLEOTIDE SEQUENCE</scope>
    <source>
        <strain evidence="3">Sampled in the wild</strain>
    </source>
</reference>
<dbReference type="PANTHER" id="PTHR11034">
    <property type="entry name" value="N-MYC DOWNSTREAM REGULATED"/>
    <property type="match status" value="1"/>
</dbReference>
<dbReference type="InterPro" id="IPR004142">
    <property type="entry name" value="NDRG"/>
</dbReference>
<proteinExistence type="inferred from homology"/>
<reference evidence="3" key="2">
    <citation type="submission" date="2017-10" db="EMBL/GenBank/DDBJ databases">
        <title>Ladona fulva Genome sequencing and assembly.</title>
        <authorList>
            <person name="Murali S."/>
            <person name="Richards S."/>
            <person name="Bandaranaike D."/>
            <person name="Bellair M."/>
            <person name="Blankenburg K."/>
            <person name="Chao H."/>
            <person name="Dinh H."/>
            <person name="Doddapaneni H."/>
            <person name="Dugan-Rocha S."/>
            <person name="Elkadiri S."/>
            <person name="Gnanaolivu R."/>
            <person name="Hernandez B."/>
            <person name="Skinner E."/>
            <person name="Javaid M."/>
            <person name="Lee S."/>
            <person name="Li M."/>
            <person name="Ming W."/>
            <person name="Munidasa M."/>
            <person name="Muniz J."/>
            <person name="Nguyen L."/>
            <person name="Hughes D."/>
            <person name="Osuji N."/>
            <person name="Pu L.-L."/>
            <person name="Puazo M."/>
            <person name="Qu C."/>
            <person name="Quiroz J."/>
            <person name="Raj R."/>
            <person name="Weissenberger G."/>
            <person name="Xin Y."/>
            <person name="Zou X."/>
            <person name="Han Y."/>
            <person name="Worley K."/>
            <person name="Muzny D."/>
            <person name="Gibbs R."/>
        </authorList>
    </citation>
    <scope>NUCLEOTIDE SEQUENCE</scope>
    <source>
        <strain evidence="3">Sampled in the wild</strain>
    </source>
</reference>